<dbReference type="PROSITE" id="PS51841">
    <property type="entry name" value="LTD"/>
    <property type="match status" value="1"/>
</dbReference>
<keyword evidence="4" id="KW-1185">Reference proteome</keyword>
<proteinExistence type="predicted"/>
<dbReference type="Proteomes" id="UP000287798">
    <property type="component" value="Unassembled WGS sequence"/>
</dbReference>
<name>A0A426QK70_9GAMM</name>
<organism evidence="3 4">
    <name type="scientific">Thiohalobacter thiocyanaticus</name>
    <dbReference type="NCBI Taxonomy" id="585455"/>
    <lineage>
        <taxon>Bacteria</taxon>
        <taxon>Pseudomonadati</taxon>
        <taxon>Pseudomonadota</taxon>
        <taxon>Gammaproteobacteria</taxon>
        <taxon>Thiohalobacterales</taxon>
        <taxon>Thiohalobacteraceae</taxon>
        <taxon>Thiohalobacter</taxon>
    </lineage>
</organism>
<reference evidence="3 4" key="1">
    <citation type="journal article" date="2010" name="Int. J. Syst. Evol. Microbiol.">
        <title>Thiohalobacter thiocyanaticus gen. nov., sp. nov., a moderately halophilic, sulfur-oxidizing gammaproteobacterium from hypersaline lakes, that utilizes thiocyanate.</title>
        <authorList>
            <person name="Sorokin D.Y."/>
            <person name="Kovaleva O.L."/>
            <person name="Tourova T.P."/>
            <person name="Muyzer G."/>
        </authorList>
    </citation>
    <scope>NUCLEOTIDE SEQUENCE [LARGE SCALE GENOMIC DNA]</scope>
    <source>
        <strain evidence="3 4">Hrh1</strain>
    </source>
</reference>
<dbReference type="InterPro" id="IPR001322">
    <property type="entry name" value="Lamin_tail_dom"/>
</dbReference>
<sequence length="228" mass="23168">MDGAGDKHKYTLQDGGHAMDGRQSYRRALRASLFLLGIAAAPAHSAVLLSEVFYDASGGDAGQVFVELYGSTGLDLAGYELRGINGSGGDTYKTVALSGLIPADGVFVVADDDGGSTAVPDADLLADVDFQNGPDSIELWDGGMVIDALGYGDFTSAVFAGQGDPAPDVSAGQSLARVSVTGSNLADFMVLDTPTPGSTAVSAVPVPAAVYLMGSGLALLGSRLRRCT</sequence>
<keyword evidence="1" id="KW-0472">Membrane</keyword>
<accession>A0A426QK70</accession>
<protein>
    <submittedName>
        <fullName evidence="3">Lamin tail domain-containing protein</fullName>
    </submittedName>
</protein>
<keyword evidence="1" id="KW-0812">Transmembrane</keyword>
<evidence type="ECO:0000313" key="4">
    <source>
        <dbReference type="Proteomes" id="UP000287798"/>
    </source>
</evidence>
<gene>
    <name evidence="3" type="ORF">D6C00_09445</name>
</gene>
<comment type="caution">
    <text evidence="3">The sequence shown here is derived from an EMBL/GenBank/DDBJ whole genome shotgun (WGS) entry which is preliminary data.</text>
</comment>
<feature type="transmembrane region" description="Helical" evidence="1">
    <location>
        <begin position="199"/>
        <end position="220"/>
    </location>
</feature>
<keyword evidence="1" id="KW-1133">Transmembrane helix</keyword>
<evidence type="ECO:0000259" key="2">
    <source>
        <dbReference type="PROSITE" id="PS51841"/>
    </source>
</evidence>
<feature type="domain" description="LTD" evidence="2">
    <location>
        <begin position="39"/>
        <end position="153"/>
    </location>
</feature>
<dbReference type="AlphaFoldDB" id="A0A426QK70"/>
<feature type="transmembrane region" description="Helical" evidence="1">
    <location>
        <begin position="28"/>
        <end position="49"/>
    </location>
</feature>
<dbReference type="EMBL" id="QZMU01000001">
    <property type="protein sequence ID" value="RRQ22153.1"/>
    <property type="molecule type" value="Genomic_DNA"/>
</dbReference>
<evidence type="ECO:0000313" key="3">
    <source>
        <dbReference type="EMBL" id="RRQ22153.1"/>
    </source>
</evidence>
<evidence type="ECO:0000256" key="1">
    <source>
        <dbReference type="SAM" id="Phobius"/>
    </source>
</evidence>